<dbReference type="WBParaSite" id="TCNE_0001294301-mRNA-1">
    <property type="protein sequence ID" value="TCNE_0001294301-mRNA-1"/>
    <property type="gene ID" value="TCNE_0001294301"/>
</dbReference>
<keyword evidence="4" id="KW-1185">Reference proteome</keyword>
<dbReference type="EMBL" id="UYWY01021490">
    <property type="protein sequence ID" value="VDM44264.1"/>
    <property type="molecule type" value="Genomic_DNA"/>
</dbReference>
<protein>
    <submittedName>
        <fullName evidence="5">Fibronectin type-III domain-containing protein</fullName>
    </submittedName>
</protein>
<keyword evidence="2" id="KW-0732">Signal</keyword>
<proteinExistence type="predicted"/>
<evidence type="ECO:0000313" key="5">
    <source>
        <dbReference type="WBParaSite" id="TCNE_0001294301-mRNA-1"/>
    </source>
</evidence>
<accession>A0A183UWS3</accession>
<feature type="region of interest" description="Disordered" evidence="1">
    <location>
        <begin position="60"/>
        <end position="79"/>
    </location>
</feature>
<sequence>MALCAVLIGLHIVISLHKTESDEPHGIFQGPPQTPRSASLLMGLYYQVCGNNAAEGYSRNDNKPFDGANNPGVSSRSTHGFVNVSDHTLKTSITEDIAAVIQLEAELFWGRDLANSLKLIWESENTSWMKGTARGTDGDTQVKMAFENLWSVMDPSKSIWAPMKVEQSIRNSPQESGGLAVCQQCYSSSVRPSALQMPVAGTTGKTVEKQRELQVVGNSRACAAQIEETDGARAVPLSGAVLWSLEGVGAATFRWSQISPENCYYQAPLSNSESYSAQPPNIAYHFQNPQEFSSMGFPMHSGKEKKQHMVTGQLESMAAEESRVTQLDEAFEAVDDSFTTARMWVKLNTKEIGQFDSLPCSADATIHAQSSRRG</sequence>
<evidence type="ECO:0000313" key="3">
    <source>
        <dbReference type="EMBL" id="VDM44264.1"/>
    </source>
</evidence>
<reference evidence="3 4" key="2">
    <citation type="submission" date="2018-11" db="EMBL/GenBank/DDBJ databases">
        <authorList>
            <consortium name="Pathogen Informatics"/>
        </authorList>
    </citation>
    <scope>NUCLEOTIDE SEQUENCE [LARGE SCALE GENOMIC DNA]</scope>
</reference>
<dbReference type="Proteomes" id="UP000050794">
    <property type="component" value="Unassembled WGS sequence"/>
</dbReference>
<name>A0A183UWS3_TOXCA</name>
<organism evidence="4 5">
    <name type="scientific">Toxocara canis</name>
    <name type="common">Canine roundworm</name>
    <dbReference type="NCBI Taxonomy" id="6265"/>
    <lineage>
        <taxon>Eukaryota</taxon>
        <taxon>Metazoa</taxon>
        <taxon>Ecdysozoa</taxon>
        <taxon>Nematoda</taxon>
        <taxon>Chromadorea</taxon>
        <taxon>Rhabditida</taxon>
        <taxon>Spirurina</taxon>
        <taxon>Ascaridomorpha</taxon>
        <taxon>Ascaridoidea</taxon>
        <taxon>Toxocaridae</taxon>
        <taxon>Toxocara</taxon>
    </lineage>
</organism>
<feature type="chain" id="PRO_5044553478" evidence="2">
    <location>
        <begin position="22"/>
        <end position="374"/>
    </location>
</feature>
<gene>
    <name evidence="3" type="ORF">TCNE_LOCUS12943</name>
</gene>
<feature type="signal peptide" evidence="2">
    <location>
        <begin position="1"/>
        <end position="21"/>
    </location>
</feature>
<evidence type="ECO:0000313" key="4">
    <source>
        <dbReference type="Proteomes" id="UP000050794"/>
    </source>
</evidence>
<reference evidence="5" key="1">
    <citation type="submission" date="2016-06" db="UniProtKB">
        <authorList>
            <consortium name="WormBaseParasite"/>
        </authorList>
    </citation>
    <scope>IDENTIFICATION</scope>
</reference>
<evidence type="ECO:0000256" key="2">
    <source>
        <dbReference type="SAM" id="SignalP"/>
    </source>
</evidence>
<dbReference type="AlphaFoldDB" id="A0A183UWS3"/>
<evidence type="ECO:0000256" key="1">
    <source>
        <dbReference type="SAM" id="MobiDB-lite"/>
    </source>
</evidence>